<feature type="compositionally biased region" description="Basic residues" evidence="1">
    <location>
        <begin position="154"/>
        <end position="169"/>
    </location>
</feature>
<sequence>MRTVSPIRLVLACALALALPATASRADQAGAEGAAQAVIEQLRAAGYEGFEISQTAAGRIRIVAIGPLGRREIVFNPATGEVLLDLLQARPLQAPDAEETTGQAIAEGAAGRARGQQTRGQQTRGQQTGGQQTGGLLHAPGLGGRNRQQERPFHPRGRGRPGQRAGRWRCGHDHRGLSRGTGTGLPPSILRLPALAALQAG</sequence>
<accession>S9R6I5</accession>
<gene>
    <name evidence="3" type="ORF">ruthe_00583</name>
</gene>
<dbReference type="Proteomes" id="UP000015346">
    <property type="component" value="Unassembled WGS sequence"/>
</dbReference>
<feature type="compositionally biased region" description="Low complexity" evidence="1">
    <location>
        <begin position="108"/>
        <end position="126"/>
    </location>
</feature>
<feature type="signal peptide" evidence="2">
    <location>
        <begin position="1"/>
        <end position="23"/>
    </location>
</feature>
<evidence type="ECO:0000313" key="3">
    <source>
        <dbReference type="EMBL" id="EPX87512.1"/>
    </source>
</evidence>
<reference evidence="3 4" key="1">
    <citation type="journal article" date="2013" name="Stand. Genomic Sci.">
        <title>Genome sequence of the reddish-pigmented Rubellimicrobium thermophilum type strain (DSM 16684(T)), a member of the Roseobacter clade.</title>
        <authorList>
            <person name="Fiebig A."/>
            <person name="Riedel T."/>
            <person name="Gronow S."/>
            <person name="Petersen J."/>
            <person name="Klenk H.P."/>
            <person name="Goker M."/>
        </authorList>
    </citation>
    <scope>NUCLEOTIDE SEQUENCE [LARGE SCALE GENOMIC DNA]</scope>
    <source>
        <strain evidence="3 4">DSM 16684</strain>
    </source>
</reference>
<evidence type="ECO:0000256" key="1">
    <source>
        <dbReference type="SAM" id="MobiDB-lite"/>
    </source>
</evidence>
<name>S9R6I5_9RHOB</name>
<keyword evidence="4" id="KW-1185">Reference proteome</keyword>
<feature type="chain" id="PRO_5004555670" evidence="2">
    <location>
        <begin position="24"/>
        <end position="201"/>
    </location>
</feature>
<keyword evidence="2" id="KW-0732">Signal</keyword>
<dbReference type="RefSeq" id="WP_021096691.1">
    <property type="nucleotide sequence ID" value="NZ_KE557320.1"/>
</dbReference>
<organism evidence="3 4">
    <name type="scientific">Rubellimicrobium thermophilum DSM 16684</name>
    <dbReference type="NCBI Taxonomy" id="1123069"/>
    <lineage>
        <taxon>Bacteria</taxon>
        <taxon>Pseudomonadati</taxon>
        <taxon>Pseudomonadota</taxon>
        <taxon>Alphaproteobacteria</taxon>
        <taxon>Rhodobacterales</taxon>
        <taxon>Roseobacteraceae</taxon>
        <taxon>Rubellimicrobium</taxon>
    </lineage>
</organism>
<dbReference type="EMBL" id="AOLV01000007">
    <property type="protein sequence ID" value="EPX87512.1"/>
    <property type="molecule type" value="Genomic_DNA"/>
</dbReference>
<dbReference type="HOGENOM" id="CLU_1359571_0_0_5"/>
<feature type="region of interest" description="Disordered" evidence="1">
    <location>
        <begin position="108"/>
        <end position="187"/>
    </location>
</feature>
<evidence type="ECO:0000256" key="2">
    <source>
        <dbReference type="SAM" id="SignalP"/>
    </source>
</evidence>
<dbReference type="OrthoDB" id="7869758at2"/>
<protein>
    <submittedName>
        <fullName evidence="3">Peptidase propeptide and YPEB domain protein</fullName>
    </submittedName>
</protein>
<proteinExistence type="predicted"/>
<evidence type="ECO:0000313" key="4">
    <source>
        <dbReference type="Proteomes" id="UP000015346"/>
    </source>
</evidence>
<comment type="caution">
    <text evidence="3">The sequence shown here is derived from an EMBL/GenBank/DDBJ whole genome shotgun (WGS) entry which is preliminary data.</text>
</comment>
<dbReference type="AlphaFoldDB" id="S9R6I5"/>